<keyword evidence="3 6" id="KW-0812">Transmembrane</keyword>
<dbReference type="Proteomes" id="UP000229523">
    <property type="component" value="Unassembled WGS sequence"/>
</dbReference>
<keyword evidence="5 6" id="KW-0472">Membrane</keyword>
<name>A0A2G5NSP6_9STAP</name>
<dbReference type="EMBL" id="MJBI02000001">
    <property type="protein sequence ID" value="RAI82658.1"/>
    <property type="molecule type" value="Genomic_DNA"/>
</dbReference>
<feature type="transmembrane region" description="Helical" evidence="6">
    <location>
        <begin position="166"/>
        <end position="186"/>
    </location>
</feature>
<comment type="subcellular location">
    <subcellularLocation>
        <location evidence="1">Cell membrane</location>
        <topology evidence="1">Multi-pass membrane protein</topology>
    </subcellularLocation>
</comment>
<evidence type="ECO:0000256" key="5">
    <source>
        <dbReference type="ARBA" id="ARBA00023136"/>
    </source>
</evidence>
<protein>
    <recommendedName>
        <fullName evidence="9">MFS transporter</fullName>
    </recommendedName>
</protein>
<feature type="transmembrane region" description="Helical" evidence="6">
    <location>
        <begin position="12"/>
        <end position="34"/>
    </location>
</feature>
<evidence type="ECO:0000256" key="1">
    <source>
        <dbReference type="ARBA" id="ARBA00004651"/>
    </source>
</evidence>
<dbReference type="GO" id="GO:0022857">
    <property type="term" value="F:transmembrane transporter activity"/>
    <property type="evidence" value="ECO:0007669"/>
    <property type="project" value="InterPro"/>
</dbReference>
<evidence type="ECO:0000256" key="4">
    <source>
        <dbReference type="ARBA" id="ARBA00022989"/>
    </source>
</evidence>
<sequence length="390" mass="44759">MKGFTNNFKYLYFSQLFANTSDNIYIIALIAYLYELTHSIQLSALVPIFITSAYFISGFIAPIIYSRFQKQYILVFNQTMKCALLIILIGIMYVELHYIYILGLAFMIAFLDGFTNPLSNTLIPYFESKDNILRANGKISSMNNMIQISAWALGSLLLAFLHSDGLIMFCVILSIISVIFMMKINFNINTVESEHISSKSFKAVIKSNRTSYSQYLNWNTFIASFGHAVWIAAIMIAFVKEYLNAPSFWFGIINAAFFVGLLVGSKMIHLIQRFNMMHFYYSGYMLLSLITFVFGINRWLILAVLLSWLYGIIEQLLSISLHTEIQKHLNHETLLDTYTLNQSIYSLGFCLSKFVMSLLAEHATLTFSFVVASLAYLLICLLTYRYKNIF</sequence>
<dbReference type="CDD" id="cd06173">
    <property type="entry name" value="MFS_MefA_like"/>
    <property type="match status" value="1"/>
</dbReference>
<evidence type="ECO:0000256" key="6">
    <source>
        <dbReference type="SAM" id="Phobius"/>
    </source>
</evidence>
<evidence type="ECO:0008006" key="9">
    <source>
        <dbReference type="Google" id="ProtNLM"/>
    </source>
</evidence>
<dbReference type="PANTHER" id="PTHR23513">
    <property type="entry name" value="INTEGRAL MEMBRANE EFFLUX PROTEIN-RELATED"/>
    <property type="match status" value="1"/>
</dbReference>
<dbReference type="PANTHER" id="PTHR23513:SF19">
    <property type="entry name" value="MAJOR FACILITATOR SUPERFAMILY (MFS) PROFILE DOMAIN-CONTAINING PROTEIN"/>
    <property type="match status" value="1"/>
</dbReference>
<dbReference type="Gene3D" id="1.20.1250.20">
    <property type="entry name" value="MFS general substrate transporter like domains"/>
    <property type="match status" value="2"/>
</dbReference>
<feature type="transmembrane region" description="Helical" evidence="6">
    <location>
        <begin position="363"/>
        <end position="384"/>
    </location>
</feature>
<keyword evidence="8" id="KW-1185">Reference proteome</keyword>
<feature type="transmembrane region" description="Helical" evidence="6">
    <location>
        <begin position="216"/>
        <end position="239"/>
    </location>
</feature>
<feature type="transmembrane region" description="Helical" evidence="6">
    <location>
        <begin position="245"/>
        <end position="263"/>
    </location>
</feature>
<accession>A0A2G5NSP6</accession>
<keyword evidence="4 6" id="KW-1133">Transmembrane helix</keyword>
<dbReference type="GO" id="GO:0005886">
    <property type="term" value="C:plasma membrane"/>
    <property type="evidence" value="ECO:0007669"/>
    <property type="project" value="UniProtKB-SubCell"/>
</dbReference>
<organism evidence="7 8">
    <name type="scientific">Macrococcoides goetzii</name>
    <dbReference type="NCBI Taxonomy" id="1891097"/>
    <lineage>
        <taxon>Bacteria</taxon>
        <taxon>Bacillati</taxon>
        <taxon>Bacillota</taxon>
        <taxon>Bacilli</taxon>
        <taxon>Bacillales</taxon>
        <taxon>Staphylococcaceae</taxon>
        <taxon>Macrococcoides</taxon>
    </lineage>
</organism>
<keyword evidence="2" id="KW-1003">Cell membrane</keyword>
<dbReference type="SUPFAM" id="SSF103473">
    <property type="entry name" value="MFS general substrate transporter"/>
    <property type="match status" value="1"/>
</dbReference>
<reference evidence="7 8" key="1">
    <citation type="journal article" date="2018" name="Front. Microbiol.">
        <title>Description and Comparative Genomics of Macrococcus caseolyticus subsp. hominis subsp. nov., Macrococcus goetzii sp. nov., Macrococcus epidermidis sp. nov., and Macrococcus bohemicus sp. nov., Novel Macrococci From Human Clinical Material With Virulence Potential and Suspected Uptake of Foreign DNA by Natural Transformation.</title>
        <authorList>
            <person name="Maslanova I."/>
            <person name="Wertheimer Z."/>
            <person name="Sedlacek I."/>
            <person name="Svec P."/>
            <person name="Indrakova A."/>
            <person name="Kovarovic V."/>
            <person name="Schumann P."/>
            <person name="Sproer C."/>
            <person name="Kralova S."/>
            <person name="Sedo O."/>
            <person name="Kristofova L."/>
            <person name="Vrbovska V."/>
            <person name="Fuzik T."/>
            <person name="Petras P."/>
            <person name="Zdrahal Z."/>
            <person name="Ruzickova V."/>
            <person name="Doskar J."/>
            <person name="Pantucek R."/>
        </authorList>
    </citation>
    <scope>NUCLEOTIDE SEQUENCE [LARGE SCALE GENOMIC DNA]</scope>
    <source>
        <strain evidence="7 8">CCM 4927</strain>
    </source>
</reference>
<gene>
    <name evidence="7" type="ORF">BFS35_002940</name>
</gene>
<dbReference type="AlphaFoldDB" id="A0A2G5NSP6"/>
<evidence type="ECO:0000313" key="8">
    <source>
        <dbReference type="Proteomes" id="UP000229523"/>
    </source>
</evidence>
<dbReference type="InterPro" id="IPR011701">
    <property type="entry name" value="MFS"/>
</dbReference>
<evidence type="ECO:0000256" key="3">
    <source>
        <dbReference type="ARBA" id="ARBA00022692"/>
    </source>
</evidence>
<feature type="transmembrane region" description="Helical" evidence="6">
    <location>
        <begin position="284"/>
        <end position="310"/>
    </location>
</feature>
<dbReference type="Pfam" id="PF07690">
    <property type="entry name" value="MFS_1"/>
    <property type="match status" value="1"/>
</dbReference>
<feature type="transmembrane region" description="Helical" evidence="6">
    <location>
        <begin position="40"/>
        <end position="65"/>
    </location>
</feature>
<comment type="caution">
    <text evidence="7">The sequence shown here is derived from an EMBL/GenBank/DDBJ whole genome shotgun (WGS) entry which is preliminary data.</text>
</comment>
<evidence type="ECO:0000256" key="2">
    <source>
        <dbReference type="ARBA" id="ARBA00022475"/>
    </source>
</evidence>
<evidence type="ECO:0000313" key="7">
    <source>
        <dbReference type="EMBL" id="RAI82658.1"/>
    </source>
</evidence>
<dbReference type="RefSeq" id="WP_099578000.1">
    <property type="nucleotide sequence ID" value="NZ_MJBI02000001.1"/>
</dbReference>
<proteinExistence type="predicted"/>
<dbReference type="InterPro" id="IPR036259">
    <property type="entry name" value="MFS_trans_sf"/>
</dbReference>